<reference evidence="11 12" key="1">
    <citation type="journal article" date="2012" name="J. Bacteriol.">
        <title>Genome Sequence of Gallaecimonas xiamenensis Type Strain 3-C-1.</title>
        <authorList>
            <person name="Lai Q."/>
            <person name="Wang L."/>
            <person name="Wang W."/>
            <person name="Shao Z."/>
        </authorList>
    </citation>
    <scope>NUCLEOTIDE SEQUENCE [LARGE SCALE GENOMIC DNA]</scope>
    <source>
        <strain evidence="11 12">3-C-1</strain>
    </source>
</reference>
<dbReference type="InterPro" id="IPR016125">
    <property type="entry name" value="Peptidase_C15-like"/>
</dbReference>
<dbReference type="GO" id="GO:0006508">
    <property type="term" value="P:proteolysis"/>
    <property type="evidence" value="ECO:0007669"/>
    <property type="project" value="UniProtKB-KW"/>
</dbReference>
<feature type="active site" evidence="9">
    <location>
        <position position="77"/>
    </location>
</feature>
<dbReference type="PANTHER" id="PTHR23402">
    <property type="entry name" value="PROTEASE FAMILY C15 PYROGLUTAMYL-PEPTIDASE I-RELATED"/>
    <property type="match status" value="1"/>
</dbReference>
<comment type="catalytic activity">
    <reaction evidence="1 9">
        <text>Release of an N-terminal pyroglutamyl group from a polypeptide, the second amino acid generally not being Pro.</text>
        <dbReference type="EC" id="3.4.19.3"/>
    </reaction>
</comment>
<keyword evidence="7" id="KW-0378">Hydrolase</keyword>
<dbReference type="NCBIfam" id="NF009676">
    <property type="entry name" value="PRK13197.1"/>
    <property type="match status" value="1"/>
</dbReference>
<dbReference type="PRINTS" id="PR00706">
    <property type="entry name" value="PYROGLUPTASE"/>
</dbReference>
<gene>
    <name evidence="11" type="ORF">B3C1_04410</name>
</gene>
<evidence type="ECO:0000256" key="5">
    <source>
        <dbReference type="ARBA" id="ARBA00022490"/>
    </source>
</evidence>
<evidence type="ECO:0000256" key="9">
    <source>
        <dbReference type="PROSITE-ProRule" id="PRU10076"/>
    </source>
</evidence>
<dbReference type="PROSITE" id="PS01333">
    <property type="entry name" value="PYRASE_GLU"/>
    <property type="match status" value="1"/>
</dbReference>
<evidence type="ECO:0000256" key="7">
    <source>
        <dbReference type="ARBA" id="ARBA00022801"/>
    </source>
</evidence>
<dbReference type="SUPFAM" id="SSF53182">
    <property type="entry name" value="Pyrrolidone carboxyl peptidase (pyroglutamate aminopeptidase)"/>
    <property type="match status" value="1"/>
</dbReference>
<sequence>MTQILLTGFEPFDAEPINPSWEAVKALAGYRDAVTSLMLPCTFGQSLQVLEDTVRALEPQVILAVGQAGGRRGISLEKVAINLIDARIPDNAGHQPIDVPVNPKGPAAYFSTLPVKRLLTELKANRLEAQLSFSAGTYVCNYLFYGACHLAQALPWQPQVGFVHLPYLPQQAERHPGSPAMPLAQQVAALGCLIDSLLAGGEELHLSAGTTH</sequence>
<dbReference type="MEROPS" id="C15.001"/>
<feature type="active site" evidence="10">
    <location>
        <position position="140"/>
    </location>
</feature>
<comment type="caution">
    <text evidence="11">The sequence shown here is derived from an EMBL/GenBank/DDBJ whole genome shotgun (WGS) entry which is preliminary data.</text>
</comment>
<accession>K2KFJ9</accession>
<dbReference type="RefSeq" id="WP_008483191.1">
    <property type="nucleotide sequence ID" value="NZ_AMRI01000005.1"/>
</dbReference>
<dbReference type="Gene3D" id="3.40.630.20">
    <property type="entry name" value="Peptidase C15, pyroglutamyl peptidase I-like"/>
    <property type="match status" value="1"/>
</dbReference>
<dbReference type="STRING" id="745411.B3C1_04410"/>
<dbReference type="PATRIC" id="fig|745411.4.peg.871"/>
<comment type="similarity">
    <text evidence="4">Belongs to the peptidase C15 family.</text>
</comment>
<evidence type="ECO:0000313" key="12">
    <source>
        <dbReference type="Proteomes" id="UP000006755"/>
    </source>
</evidence>
<dbReference type="PIRSF" id="PIRSF015592">
    <property type="entry name" value="Prld-crbxl_pptds"/>
    <property type="match status" value="1"/>
</dbReference>
<evidence type="ECO:0000256" key="4">
    <source>
        <dbReference type="ARBA" id="ARBA00006641"/>
    </source>
</evidence>
<dbReference type="InterPro" id="IPR033693">
    <property type="entry name" value="PGPEP1_Glu_AS"/>
</dbReference>
<evidence type="ECO:0000256" key="2">
    <source>
        <dbReference type="ARBA" id="ARBA00002280"/>
    </source>
</evidence>
<keyword evidence="6" id="KW-0645">Protease</keyword>
<dbReference type="Pfam" id="PF01470">
    <property type="entry name" value="Peptidase_C15"/>
    <property type="match status" value="1"/>
</dbReference>
<keyword evidence="12" id="KW-1185">Reference proteome</keyword>
<proteinExistence type="inferred from homology"/>
<dbReference type="GO" id="GO:0016920">
    <property type="term" value="F:pyroglutamyl-peptidase activity"/>
    <property type="evidence" value="ECO:0007669"/>
    <property type="project" value="UniProtKB-EC"/>
</dbReference>
<dbReference type="PANTHER" id="PTHR23402:SF1">
    <property type="entry name" value="PYROGLUTAMYL-PEPTIDASE I"/>
    <property type="match status" value="1"/>
</dbReference>
<keyword evidence="5" id="KW-0963">Cytoplasm</keyword>
<dbReference type="NCBIfam" id="TIGR00504">
    <property type="entry name" value="pyro_pdase"/>
    <property type="match status" value="1"/>
</dbReference>
<dbReference type="InterPro" id="IPR036440">
    <property type="entry name" value="Peptidase_C15-like_sf"/>
</dbReference>
<name>K2KFJ9_9GAMM</name>
<comment type="subcellular location">
    <subcellularLocation>
        <location evidence="3">Cytoplasm</location>
    </subcellularLocation>
</comment>
<organism evidence="11 12">
    <name type="scientific">Gallaecimonas xiamenensis 3-C-1</name>
    <dbReference type="NCBI Taxonomy" id="745411"/>
    <lineage>
        <taxon>Bacteria</taxon>
        <taxon>Pseudomonadati</taxon>
        <taxon>Pseudomonadota</taxon>
        <taxon>Gammaproteobacteria</taxon>
        <taxon>Enterobacterales</taxon>
        <taxon>Gallaecimonadaceae</taxon>
        <taxon>Gallaecimonas</taxon>
    </lineage>
</organism>
<dbReference type="EMBL" id="AMRI01000005">
    <property type="protein sequence ID" value="EKE76120.1"/>
    <property type="molecule type" value="Genomic_DNA"/>
</dbReference>
<evidence type="ECO:0000256" key="1">
    <source>
        <dbReference type="ARBA" id="ARBA00001770"/>
    </source>
</evidence>
<dbReference type="CDD" id="cd00501">
    <property type="entry name" value="Peptidase_C15"/>
    <property type="match status" value="1"/>
</dbReference>
<evidence type="ECO:0000256" key="6">
    <source>
        <dbReference type="ARBA" id="ARBA00022670"/>
    </source>
</evidence>
<protein>
    <recommendedName>
        <fullName evidence="9">Pyroglutamyl-peptidase I</fullName>
        <ecNumber evidence="9">3.4.19.3</ecNumber>
    </recommendedName>
</protein>
<dbReference type="PROSITE" id="PS01334">
    <property type="entry name" value="PYRASE_CYS"/>
    <property type="match status" value="1"/>
</dbReference>
<comment type="function">
    <text evidence="2">Removes 5-oxoproline from various penultimate amino acid residues except L-proline.</text>
</comment>
<dbReference type="InterPro" id="IPR000816">
    <property type="entry name" value="Peptidase_C15"/>
</dbReference>
<evidence type="ECO:0000313" key="11">
    <source>
        <dbReference type="EMBL" id="EKE76120.1"/>
    </source>
</evidence>
<dbReference type="FunFam" id="3.40.630.20:FF:000001">
    <property type="entry name" value="Pyrrolidone-carboxylate peptidase"/>
    <property type="match status" value="1"/>
</dbReference>
<dbReference type="AlphaFoldDB" id="K2KFJ9"/>
<evidence type="ECO:0000256" key="3">
    <source>
        <dbReference type="ARBA" id="ARBA00004496"/>
    </source>
</evidence>
<dbReference type="InterPro" id="IPR029762">
    <property type="entry name" value="PGP-I_bact-type"/>
</dbReference>
<dbReference type="Proteomes" id="UP000006755">
    <property type="component" value="Unassembled WGS sequence"/>
</dbReference>
<evidence type="ECO:0000256" key="8">
    <source>
        <dbReference type="ARBA" id="ARBA00022807"/>
    </source>
</evidence>
<dbReference type="EC" id="3.4.19.3" evidence="9"/>
<dbReference type="eggNOG" id="COG2039">
    <property type="taxonomic scope" value="Bacteria"/>
</dbReference>
<keyword evidence="8" id="KW-0788">Thiol protease</keyword>
<dbReference type="GO" id="GO:0005829">
    <property type="term" value="C:cytosol"/>
    <property type="evidence" value="ECO:0007669"/>
    <property type="project" value="InterPro"/>
</dbReference>
<evidence type="ECO:0000256" key="10">
    <source>
        <dbReference type="PROSITE-ProRule" id="PRU10077"/>
    </source>
</evidence>
<dbReference type="InterPro" id="IPR033694">
    <property type="entry name" value="PGPEP1_Cys_AS"/>
</dbReference>